<proteinExistence type="predicted"/>
<accession>A0A8D8B1N7</accession>
<evidence type="ECO:0000313" key="1">
    <source>
        <dbReference type="EMBL" id="CAG6467626.1"/>
    </source>
</evidence>
<organism evidence="1">
    <name type="scientific">Culex pipiens</name>
    <name type="common">House mosquito</name>
    <dbReference type="NCBI Taxonomy" id="7175"/>
    <lineage>
        <taxon>Eukaryota</taxon>
        <taxon>Metazoa</taxon>
        <taxon>Ecdysozoa</taxon>
        <taxon>Arthropoda</taxon>
        <taxon>Hexapoda</taxon>
        <taxon>Insecta</taxon>
        <taxon>Pterygota</taxon>
        <taxon>Neoptera</taxon>
        <taxon>Endopterygota</taxon>
        <taxon>Diptera</taxon>
        <taxon>Nematocera</taxon>
        <taxon>Culicoidea</taxon>
        <taxon>Culicidae</taxon>
        <taxon>Culicinae</taxon>
        <taxon>Culicini</taxon>
        <taxon>Culex</taxon>
        <taxon>Culex</taxon>
    </lineage>
</organism>
<dbReference type="EMBL" id="HBUE01058863">
    <property type="protein sequence ID" value="CAG6467626.1"/>
    <property type="molecule type" value="Transcribed_RNA"/>
</dbReference>
<sequence>MLNLQQIVREQRLVAHPSELLQQFENDPHVQLHNLFRKFHVLRIVNRSPQQAQRSQTVPVFQTKLHQDLLQSGGVAPPRAKLWRVPIRLCAVRGDHQELFRFQSAQGQTYRAYLPMPEL</sequence>
<reference evidence="1" key="1">
    <citation type="submission" date="2021-05" db="EMBL/GenBank/DDBJ databases">
        <authorList>
            <person name="Alioto T."/>
            <person name="Alioto T."/>
            <person name="Gomez Garrido J."/>
        </authorList>
    </citation>
    <scope>NUCLEOTIDE SEQUENCE</scope>
</reference>
<protein>
    <submittedName>
        <fullName evidence="1">(northern house mosquito) hypothetical protein</fullName>
    </submittedName>
</protein>
<dbReference type="EMBL" id="HBUE01058861">
    <property type="protein sequence ID" value="CAG6467621.1"/>
    <property type="molecule type" value="Transcribed_RNA"/>
</dbReference>
<name>A0A8D8B1N7_CULPI</name>
<dbReference type="AlphaFoldDB" id="A0A8D8B1N7"/>